<dbReference type="AlphaFoldDB" id="A0A0F7ZY19"/>
<dbReference type="InterPro" id="IPR050641">
    <property type="entry name" value="RIFMO-like"/>
</dbReference>
<dbReference type="SUPFAM" id="SSF54373">
    <property type="entry name" value="FAD-linked reductases, C-terminal domain"/>
    <property type="match status" value="1"/>
</dbReference>
<dbReference type="InterPro" id="IPR002938">
    <property type="entry name" value="FAD-bd"/>
</dbReference>
<dbReference type="Gene3D" id="3.30.9.10">
    <property type="entry name" value="D-Amino Acid Oxidase, subunit A, domain 2"/>
    <property type="match status" value="1"/>
</dbReference>
<evidence type="ECO:0000256" key="4">
    <source>
        <dbReference type="SAM" id="Phobius"/>
    </source>
</evidence>
<evidence type="ECO:0000256" key="2">
    <source>
        <dbReference type="ARBA" id="ARBA00022827"/>
    </source>
</evidence>
<feature type="domain" description="FAD-binding" evidence="5">
    <location>
        <begin position="7"/>
        <end position="318"/>
    </location>
</feature>
<dbReference type="Gene3D" id="3.50.50.60">
    <property type="entry name" value="FAD/NAD(P)-binding domain"/>
    <property type="match status" value="1"/>
</dbReference>
<dbReference type="PANTHER" id="PTHR43004">
    <property type="entry name" value="TRK SYSTEM POTASSIUM UPTAKE PROTEIN"/>
    <property type="match status" value="1"/>
</dbReference>
<keyword evidence="1" id="KW-0285">Flavoprotein</keyword>
<protein>
    <recommendedName>
        <fullName evidence="5">FAD-binding domain-containing protein</fullName>
    </recommendedName>
</protein>
<evidence type="ECO:0000259" key="5">
    <source>
        <dbReference type="Pfam" id="PF01494"/>
    </source>
</evidence>
<proteinExistence type="predicted"/>
<dbReference type="Pfam" id="PF01494">
    <property type="entry name" value="FAD_binding_3"/>
    <property type="match status" value="1"/>
</dbReference>
<dbReference type="PANTHER" id="PTHR43004:SF20">
    <property type="entry name" value="2-MONOOXYGENASE, PUTATIVE (AFU_ORTHOLOGUE AFUA_1G13660)-RELATED"/>
    <property type="match status" value="1"/>
</dbReference>
<keyword evidence="3" id="KW-0560">Oxidoreductase</keyword>
<evidence type="ECO:0000313" key="6">
    <source>
        <dbReference type="EMBL" id="KJZ71702.1"/>
    </source>
</evidence>
<dbReference type="EMBL" id="KQ030564">
    <property type="protein sequence ID" value="KJZ71702.1"/>
    <property type="molecule type" value="Genomic_DNA"/>
</dbReference>
<reference evidence="6 7" key="1">
    <citation type="journal article" date="2014" name="Genome Biol. Evol.">
        <title>Comparative genomics and transcriptomics analyses reveal divergent lifestyle features of nematode endoparasitic fungus Hirsutella minnesotensis.</title>
        <authorList>
            <person name="Lai Y."/>
            <person name="Liu K."/>
            <person name="Zhang X."/>
            <person name="Zhang X."/>
            <person name="Li K."/>
            <person name="Wang N."/>
            <person name="Shu C."/>
            <person name="Wu Y."/>
            <person name="Wang C."/>
            <person name="Bushley K.E."/>
            <person name="Xiang M."/>
            <person name="Liu X."/>
        </authorList>
    </citation>
    <scope>NUCLEOTIDE SEQUENCE [LARGE SCALE GENOMIC DNA]</scope>
    <source>
        <strain evidence="6 7">3608</strain>
    </source>
</reference>
<keyword evidence="2" id="KW-0274">FAD</keyword>
<evidence type="ECO:0000313" key="7">
    <source>
        <dbReference type="Proteomes" id="UP000054481"/>
    </source>
</evidence>
<keyword evidence="7" id="KW-1185">Reference proteome</keyword>
<keyword evidence="4" id="KW-0812">Transmembrane</keyword>
<dbReference type="GO" id="GO:0016709">
    <property type="term" value="F:oxidoreductase activity, acting on paired donors, with incorporation or reduction of molecular oxygen, NAD(P)H as one donor, and incorporation of one atom of oxygen"/>
    <property type="evidence" value="ECO:0007669"/>
    <property type="project" value="UniProtKB-ARBA"/>
</dbReference>
<dbReference type="OrthoDB" id="1716816at2759"/>
<dbReference type="GO" id="GO:0071949">
    <property type="term" value="F:FAD binding"/>
    <property type="evidence" value="ECO:0007669"/>
    <property type="project" value="InterPro"/>
</dbReference>
<evidence type="ECO:0000256" key="1">
    <source>
        <dbReference type="ARBA" id="ARBA00022630"/>
    </source>
</evidence>
<gene>
    <name evidence="6" type="ORF">HIM_08899</name>
</gene>
<dbReference type="PRINTS" id="PR00420">
    <property type="entry name" value="RNGMNOXGNASE"/>
</dbReference>
<dbReference type="Proteomes" id="UP000054481">
    <property type="component" value="Unassembled WGS sequence"/>
</dbReference>
<name>A0A0F7ZY19_9HYPO</name>
<dbReference type="SUPFAM" id="SSF51905">
    <property type="entry name" value="FAD/NAD(P)-binding domain"/>
    <property type="match status" value="1"/>
</dbReference>
<sequence>MARTSQVDVLIVGAGPSGLMLALWLARLGVKTRVVDKRTDKVISGQADGLQIRTLEILDSFGVADRVWKEANHMMEVSFWSPDEHGQIHRRDRKPDVKPGLSRFTQCVLHQGRIETFLLDAIRASESPRHPRVCIDRATIPTSLALDDEAAEDEDAYPVEVTLRHLSEDEATPTQRLGNLSDGMYRSNLAKDDTDSLLERSNGKRREELVRAKYVVGCDGAHSWVRKTLGEGYEMLGESMDAIWGVLDIVPITDFPDIRNRCIVHSAEAGNLMVIPRENRLVRLYIQLKQVSCENGRADRSRITPEVIIESARRILSPYNLGYHYIDCKRRHAGGPHIKSANVVATVSAS</sequence>
<dbReference type="InterPro" id="IPR036188">
    <property type="entry name" value="FAD/NAD-bd_sf"/>
</dbReference>
<keyword evidence="4" id="KW-0472">Membrane</keyword>
<organism evidence="6 7">
    <name type="scientific">Hirsutella minnesotensis 3608</name>
    <dbReference type="NCBI Taxonomy" id="1043627"/>
    <lineage>
        <taxon>Eukaryota</taxon>
        <taxon>Fungi</taxon>
        <taxon>Dikarya</taxon>
        <taxon>Ascomycota</taxon>
        <taxon>Pezizomycotina</taxon>
        <taxon>Sordariomycetes</taxon>
        <taxon>Hypocreomycetidae</taxon>
        <taxon>Hypocreales</taxon>
        <taxon>Ophiocordycipitaceae</taxon>
        <taxon>Hirsutella</taxon>
    </lineage>
</organism>
<accession>A0A0F7ZY19</accession>
<keyword evidence="4" id="KW-1133">Transmembrane helix</keyword>
<feature type="transmembrane region" description="Helical" evidence="4">
    <location>
        <begin position="7"/>
        <end position="26"/>
    </location>
</feature>
<evidence type="ECO:0000256" key="3">
    <source>
        <dbReference type="ARBA" id="ARBA00023002"/>
    </source>
</evidence>